<feature type="domain" description="VOC" evidence="5">
    <location>
        <begin position="6"/>
        <end position="126"/>
    </location>
</feature>
<dbReference type="Gene3D" id="3.10.180.10">
    <property type="entry name" value="2,3-Dihydroxybiphenyl 1,2-Dioxygenase, domain 1"/>
    <property type="match status" value="2"/>
</dbReference>
<accession>A0A937RBW6</accession>
<evidence type="ECO:0000256" key="2">
    <source>
        <dbReference type="ARBA" id="ARBA00030892"/>
    </source>
</evidence>
<dbReference type="GO" id="GO:0019243">
    <property type="term" value="P:methylglyoxal catabolic process to D-lactate via S-lactoyl-glutathione"/>
    <property type="evidence" value="ECO:0007669"/>
    <property type="project" value="TreeGrafter"/>
</dbReference>
<evidence type="ECO:0000256" key="1">
    <source>
        <dbReference type="ARBA" id="ARBA00030291"/>
    </source>
</evidence>
<dbReference type="RefSeq" id="WP_203002673.1">
    <property type="nucleotide sequence ID" value="NZ_JADWYU010000099.1"/>
</dbReference>
<dbReference type="SUPFAM" id="SSF54593">
    <property type="entry name" value="Glyoxalase/Bleomycin resistance protein/Dihydroxybiphenyl dioxygenase"/>
    <property type="match status" value="2"/>
</dbReference>
<name>A0A937RBW6_9ACTN</name>
<organism evidence="6 7">
    <name type="scientific">Frankia nepalensis</name>
    <dbReference type="NCBI Taxonomy" id="1836974"/>
    <lineage>
        <taxon>Bacteria</taxon>
        <taxon>Bacillati</taxon>
        <taxon>Actinomycetota</taxon>
        <taxon>Actinomycetes</taxon>
        <taxon>Frankiales</taxon>
        <taxon>Frankiaceae</taxon>
        <taxon>Frankia</taxon>
    </lineage>
</organism>
<evidence type="ECO:0000256" key="3">
    <source>
        <dbReference type="ARBA" id="ARBA00032460"/>
    </source>
</evidence>
<gene>
    <name evidence="6" type="ORF">I7412_09720</name>
</gene>
<dbReference type="PANTHER" id="PTHR46036">
    <property type="entry name" value="LACTOYLGLUTATHIONE LYASE"/>
    <property type="match status" value="1"/>
</dbReference>
<protein>
    <recommendedName>
        <fullName evidence="2">Aldoketomutase</fullName>
    </recommendedName>
    <alternativeName>
        <fullName evidence="1">Ketone-aldehyde mutase</fullName>
    </alternativeName>
    <alternativeName>
        <fullName evidence="3">Methylglyoxalase</fullName>
    </alternativeName>
    <alternativeName>
        <fullName evidence="4">S-D-lactoylglutathione methylglyoxal lyase</fullName>
    </alternativeName>
</protein>
<dbReference type="CDD" id="cd06587">
    <property type="entry name" value="VOC"/>
    <property type="match status" value="1"/>
</dbReference>
<evidence type="ECO:0000313" key="6">
    <source>
        <dbReference type="EMBL" id="MBL7627442.1"/>
    </source>
</evidence>
<dbReference type="PROSITE" id="PS51819">
    <property type="entry name" value="VOC"/>
    <property type="match status" value="2"/>
</dbReference>
<reference evidence="6" key="1">
    <citation type="submission" date="2020-12" db="EMBL/GenBank/DDBJ databases">
        <title>Genomic characterization of non-nitrogen-fixing Frankia strains.</title>
        <authorList>
            <person name="Carlos-Shanley C."/>
            <person name="Guerra T."/>
            <person name="Hahn D."/>
        </authorList>
    </citation>
    <scope>NUCLEOTIDE SEQUENCE</scope>
    <source>
        <strain evidence="6">CN6</strain>
    </source>
</reference>
<sequence>MTVTAWIGQYCLNVADLERSVAWWTALGLRNTSQTEIPDAHEAIVENPSAGGKFQIAQQKNQQGPVDLGDALWKLYVNTPDIAATFKNAVTAGAEVVAEPARYDRWPVSVAFVRDPDGRLVEFVERHPWPADAPADAPWLGQYCVNVADLDASVAFYEKLGLTCTSRTDVSEALEAIVETPGRGGSVQLAQQKNGGPIAHGAGVWKLYVHTDDCAGLYEAALAAGGKPVTEPTRLERWPVVVAFFTDRDGYLIEIVQRLG</sequence>
<evidence type="ECO:0000256" key="4">
    <source>
        <dbReference type="ARBA" id="ARBA00033298"/>
    </source>
</evidence>
<dbReference type="InterPro" id="IPR037523">
    <property type="entry name" value="VOC_core"/>
</dbReference>
<dbReference type="AlphaFoldDB" id="A0A937RBW6"/>
<dbReference type="GO" id="GO:0005737">
    <property type="term" value="C:cytoplasm"/>
    <property type="evidence" value="ECO:0007669"/>
    <property type="project" value="TreeGrafter"/>
</dbReference>
<dbReference type="InterPro" id="IPR004360">
    <property type="entry name" value="Glyas_Fos-R_dOase_dom"/>
</dbReference>
<comment type="caution">
    <text evidence="6">The sequence shown here is derived from an EMBL/GenBank/DDBJ whole genome shotgun (WGS) entry which is preliminary data.</text>
</comment>
<proteinExistence type="predicted"/>
<dbReference type="Proteomes" id="UP000604475">
    <property type="component" value="Unassembled WGS sequence"/>
</dbReference>
<dbReference type="PANTHER" id="PTHR46036:SF5">
    <property type="entry name" value="LACTOYLGLUTATHIONE LYASE"/>
    <property type="match status" value="1"/>
</dbReference>
<evidence type="ECO:0000259" key="5">
    <source>
        <dbReference type="PROSITE" id="PS51819"/>
    </source>
</evidence>
<dbReference type="EMBL" id="JAEACQ010000160">
    <property type="protein sequence ID" value="MBL7627442.1"/>
    <property type="molecule type" value="Genomic_DNA"/>
</dbReference>
<dbReference type="Pfam" id="PF00903">
    <property type="entry name" value="Glyoxalase"/>
    <property type="match status" value="2"/>
</dbReference>
<keyword evidence="7" id="KW-1185">Reference proteome</keyword>
<evidence type="ECO:0000313" key="7">
    <source>
        <dbReference type="Proteomes" id="UP000604475"/>
    </source>
</evidence>
<dbReference type="GO" id="GO:0004462">
    <property type="term" value="F:lactoylglutathione lyase activity"/>
    <property type="evidence" value="ECO:0007669"/>
    <property type="project" value="TreeGrafter"/>
</dbReference>
<dbReference type="InterPro" id="IPR029068">
    <property type="entry name" value="Glyas_Bleomycin-R_OHBP_Dase"/>
</dbReference>
<feature type="domain" description="VOC" evidence="5">
    <location>
        <begin position="139"/>
        <end position="258"/>
    </location>
</feature>